<protein>
    <submittedName>
        <fullName evidence="1">Uncharacterized protein</fullName>
    </submittedName>
</protein>
<keyword evidence="2" id="KW-1185">Reference proteome</keyword>
<organism evidence="1 2">
    <name type="scientific">Rhipicephalus sanguineus</name>
    <name type="common">Brown dog tick</name>
    <name type="synonym">Ixodes sanguineus</name>
    <dbReference type="NCBI Taxonomy" id="34632"/>
    <lineage>
        <taxon>Eukaryota</taxon>
        <taxon>Metazoa</taxon>
        <taxon>Ecdysozoa</taxon>
        <taxon>Arthropoda</taxon>
        <taxon>Chelicerata</taxon>
        <taxon>Arachnida</taxon>
        <taxon>Acari</taxon>
        <taxon>Parasitiformes</taxon>
        <taxon>Ixodida</taxon>
        <taxon>Ixodoidea</taxon>
        <taxon>Ixodidae</taxon>
        <taxon>Rhipicephalinae</taxon>
        <taxon>Rhipicephalus</taxon>
        <taxon>Rhipicephalus</taxon>
    </lineage>
</organism>
<proteinExistence type="predicted"/>
<dbReference type="Proteomes" id="UP000821837">
    <property type="component" value="Chromosome 5"/>
</dbReference>
<reference evidence="1" key="1">
    <citation type="journal article" date="2020" name="Cell">
        <title>Large-Scale Comparative Analyses of Tick Genomes Elucidate Their Genetic Diversity and Vector Capacities.</title>
        <authorList>
            <consortium name="Tick Genome and Microbiome Consortium (TIGMIC)"/>
            <person name="Jia N."/>
            <person name="Wang J."/>
            <person name="Shi W."/>
            <person name="Du L."/>
            <person name="Sun Y."/>
            <person name="Zhan W."/>
            <person name="Jiang J.F."/>
            <person name="Wang Q."/>
            <person name="Zhang B."/>
            <person name="Ji P."/>
            <person name="Bell-Sakyi L."/>
            <person name="Cui X.M."/>
            <person name="Yuan T.T."/>
            <person name="Jiang B.G."/>
            <person name="Yang W.F."/>
            <person name="Lam T.T."/>
            <person name="Chang Q.C."/>
            <person name="Ding S.J."/>
            <person name="Wang X.J."/>
            <person name="Zhu J.G."/>
            <person name="Ruan X.D."/>
            <person name="Zhao L."/>
            <person name="Wei J.T."/>
            <person name="Ye R.Z."/>
            <person name="Que T.C."/>
            <person name="Du C.H."/>
            <person name="Zhou Y.H."/>
            <person name="Cheng J.X."/>
            <person name="Dai P.F."/>
            <person name="Guo W.B."/>
            <person name="Han X.H."/>
            <person name="Huang E.J."/>
            <person name="Li L.F."/>
            <person name="Wei W."/>
            <person name="Gao Y.C."/>
            <person name="Liu J.Z."/>
            <person name="Shao H.Z."/>
            <person name="Wang X."/>
            <person name="Wang C.C."/>
            <person name="Yang T.C."/>
            <person name="Huo Q.B."/>
            <person name="Li W."/>
            <person name="Chen H.Y."/>
            <person name="Chen S.E."/>
            <person name="Zhou L.G."/>
            <person name="Ni X.B."/>
            <person name="Tian J.H."/>
            <person name="Sheng Y."/>
            <person name="Liu T."/>
            <person name="Pan Y.S."/>
            <person name="Xia L.Y."/>
            <person name="Li J."/>
            <person name="Zhao F."/>
            <person name="Cao W.C."/>
        </authorList>
    </citation>
    <scope>NUCLEOTIDE SEQUENCE</scope>
    <source>
        <strain evidence="1">Rsan-2018</strain>
    </source>
</reference>
<gene>
    <name evidence="1" type="ORF">HPB52_015201</name>
</gene>
<evidence type="ECO:0000313" key="2">
    <source>
        <dbReference type="Proteomes" id="UP000821837"/>
    </source>
</evidence>
<name>A0A9D4SWG5_RHISA</name>
<comment type="caution">
    <text evidence="1">The sequence shown here is derived from an EMBL/GenBank/DDBJ whole genome shotgun (WGS) entry which is preliminary data.</text>
</comment>
<evidence type="ECO:0000313" key="1">
    <source>
        <dbReference type="EMBL" id="KAH7951906.1"/>
    </source>
</evidence>
<reference evidence="1" key="2">
    <citation type="submission" date="2021-09" db="EMBL/GenBank/DDBJ databases">
        <authorList>
            <person name="Jia N."/>
            <person name="Wang J."/>
            <person name="Shi W."/>
            <person name="Du L."/>
            <person name="Sun Y."/>
            <person name="Zhan W."/>
            <person name="Jiang J."/>
            <person name="Wang Q."/>
            <person name="Zhang B."/>
            <person name="Ji P."/>
            <person name="Sakyi L.B."/>
            <person name="Cui X."/>
            <person name="Yuan T."/>
            <person name="Jiang B."/>
            <person name="Yang W."/>
            <person name="Lam T.T.-Y."/>
            <person name="Chang Q."/>
            <person name="Ding S."/>
            <person name="Wang X."/>
            <person name="Zhu J."/>
            <person name="Ruan X."/>
            <person name="Zhao L."/>
            <person name="Wei J."/>
            <person name="Que T."/>
            <person name="Du C."/>
            <person name="Cheng J."/>
            <person name="Dai P."/>
            <person name="Han X."/>
            <person name="Huang E."/>
            <person name="Gao Y."/>
            <person name="Liu J."/>
            <person name="Shao H."/>
            <person name="Ye R."/>
            <person name="Li L."/>
            <person name="Wei W."/>
            <person name="Wang X."/>
            <person name="Wang C."/>
            <person name="Huo Q."/>
            <person name="Li W."/>
            <person name="Guo W."/>
            <person name="Chen H."/>
            <person name="Chen S."/>
            <person name="Zhou L."/>
            <person name="Zhou L."/>
            <person name="Ni X."/>
            <person name="Tian J."/>
            <person name="Zhou Y."/>
            <person name="Sheng Y."/>
            <person name="Liu T."/>
            <person name="Pan Y."/>
            <person name="Xia L."/>
            <person name="Li J."/>
            <person name="Zhao F."/>
            <person name="Cao W."/>
        </authorList>
    </citation>
    <scope>NUCLEOTIDE SEQUENCE</scope>
    <source>
        <strain evidence="1">Rsan-2018</strain>
        <tissue evidence="1">Larvae</tissue>
    </source>
</reference>
<dbReference type="AlphaFoldDB" id="A0A9D4SWG5"/>
<dbReference type="EMBL" id="JABSTV010001251">
    <property type="protein sequence ID" value="KAH7951906.1"/>
    <property type="molecule type" value="Genomic_DNA"/>
</dbReference>
<sequence>MSTVCQKRPRRHRRVLHVTLSVHAPAATATQLWWTVLGTRDIRRTAGTTVSLCPNQMMNTFFEQLGNVGEASNVCELDLTNCNIIHPNQRIPHIYECTHLLYLRCLACAFEPSDLLTLKLLRLPHVAEVVFSLVFEMGAEAQRIQEFKCHCRKGAVYPNLRRIYVEVAYD</sequence>
<accession>A0A9D4SWG5</accession>